<evidence type="ECO:0000313" key="3">
    <source>
        <dbReference type="Proteomes" id="UP001383192"/>
    </source>
</evidence>
<name>A0AAW0CX87_9AGAR</name>
<reference evidence="2 3" key="1">
    <citation type="submission" date="2024-01" db="EMBL/GenBank/DDBJ databases">
        <title>A draft genome for a cacao thread blight-causing isolate of Paramarasmius palmivorus.</title>
        <authorList>
            <person name="Baruah I.K."/>
            <person name="Bukari Y."/>
            <person name="Amoako-Attah I."/>
            <person name="Meinhardt L.W."/>
            <person name="Bailey B.A."/>
            <person name="Cohen S.P."/>
        </authorList>
    </citation>
    <scope>NUCLEOTIDE SEQUENCE [LARGE SCALE GENOMIC DNA]</scope>
    <source>
        <strain evidence="2 3">GH-12</strain>
    </source>
</reference>
<feature type="region of interest" description="Disordered" evidence="1">
    <location>
        <begin position="66"/>
        <end position="190"/>
    </location>
</feature>
<comment type="caution">
    <text evidence="2">The sequence shown here is derived from an EMBL/GenBank/DDBJ whole genome shotgun (WGS) entry which is preliminary data.</text>
</comment>
<dbReference type="Proteomes" id="UP001383192">
    <property type="component" value="Unassembled WGS sequence"/>
</dbReference>
<sequence length="190" mass="20550">MLDWDSTRIVFTKRSLIEFLKTTGVTVDTNFSNVSKLPKYATFGKLSEDAESQITASVAGLSVSESTSETFKPTRRVREAPGGKHTDIFGGDFQNEGDALSQAPPRSEAEIPASPPLPTASEDKTAEEEEEHSGFDFSSKPKPSRRVRANPGGDSTIGSLWGNDPAEEDFKPTRRVRQGPGGVDSVGQLF</sequence>
<accession>A0AAW0CX87</accession>
<feature type="compositionally biased region" description="Basic and acidic residues" evidence="1">
    <location>
        <begin position="76"/>
        <end position="87"/>
    </location>
</feature>
<proteinExistence type="predicted"/>
<evidence type="ECO:0000313" key="2">
    <source>
        <dbReference type="EMBL" id="KAK7043711.1"/>
    </source>
</evidence>
<evidence type="ECO:0000256" key="1">
    <source>
        <dbReference type="SAM" id="MobiDB-lite"/>
    </source>
</evidence>
<dbReference type="EMBL" id="JAYKXP010000028">
    <property type="protein sequence ID" value="KAK7043711.1"/>
    <property type="molecule type" value="Genomic_DNA"/>
</dbReference>
<keyword evidence="3" id="KW-1185">Reference proteome</keyword>
<gene>
    <name evidence="2" type="ORF">VNI00_008323</name>
</gene>
<protein>
    <submittedName>
        <fullName evidence="2">Uncharacterized protein</fullName>
    </submittedName>
</protein>
<organism evidence="2 3">
    <name type="scientific">Paramarasmius palmivorus</name>
    <dbReference type="NCBI Taxonomy" id="297713"/>
    <lineage>
        <taxon>Eukaryota</taxon>
        <taxon>Fungi</taxon>
        <taxon>Dikarya</taxon>
        <taxon>Basidiomycota</taxon>
        <taxon>Agaricomycotina</taxon>
        <taxon>Agaricomycetes</taxon>
        <taxon>Agaricomycetidae</taxon>
        <taxon>Agaricales</taxon>
        <taxon>Marasmiineae</taxon>
        <taxon>Marasmiaceae</taxon>
        <taxon>Paramarasmius</taxon>
    </lineage>
</organism>
<dbReference type="AlphaFoldDB" id="A0AAW0CX87"/>